<dbReference type="Pfam" id="PF00248">
    <property type="entry name" value="Aldo_ket_red"/>
    <property type="match status" value="1"/>
</dbReference>
<dbReference type="GeneID" id="25367871"/>
<evidence type="ECO:0000256" key="2">
    <source>
        <dbReference type="ARBA" id="ARBA00023002"/>
    </source>
</evidence>
<dbReference type="PROSITE" id="PS00062">
    <property type="entry name" value="ALDOKETO_REDUCTASE_2"/>
    <property type="match status" value="1"/>
</dbReference>
<dbReference type="AlphaFoldDB" id="A0A074XXX7"/>
<evidence type="ECO:0000259" key="6">
    <source>
        <dbReference type="Pfam" id="PF00248"/>
    </source>
</evidence>
<name>A0A074XXX7_AURSE</name>
<dbReference type="RefSeq" id="XP_013338824.1">
    <property type="nucleotide sequence ID" value="XM_013483370.1"/>
</dbReference>
<dbReference type="HOGENOM" id="CLU_023205_0_0_1"/>
<dbReference type="Gene3D" id="3.20.20.100">
    <property type="entry name" value="NADP-dependent oxidoreductase domain"/>
    <property type="match status" value="1"/>
</dbReference>
<dbReference type="InterPro" id="IPR023210">
    <property type="entry name" value="NADP_OxRdtase_dom"/>
</dbReference>
<dbReference type="FunFam" id="3.20.20.100:FF:000007">
    <property type="entry name" value="NAD(P)H-dependent D-xylose reductase xyl1"/>
    <property type="match status" value="1"/>
</dbReference>
<organism evidence="7 8">
    <name type="scientific">Aureobasidium subglaciale (strain EXF-2481)</name>
    <name type="common">Aureobasidium pullulans var. subglaciale</name>
    <dbReference type="NCBI Taxonomy" id="1043005"/>
    <lineage>
        <taxon>Eukaryota</taxon>
        <taxon>Fungi</taxon>
        <taxon>Dikarya</taxon>
        <taxon>Ascomycota</taxon>
        <taxon>Pezizomycotina</taxon>
        <taxon>Dothideomycetes</taxon>
        <taxon>Dothideomycetidae</taxon>
        <taxon>Dothideales</taxon>
        <taxon>Saccotheciaceae</taxon>
        <taxon>Aureobasidium</taxon>
    </lineage>
</organism>
<feature type="binding site" evidence="4">
    <location>
        <position position="108"/>
    </location>
    <ligand>
        <name>substrate</name>
    </ligand>
</feature>
<feature type="site" description="Lowers pKa of active site Tyr" evidence="5">
    <location>
        <position position="75"/>
    </location>
</feature>
<dbReference type="PROSITE" id="PS00798">
    <property type="entry name" value="ALDOKETO_REDUCTASE_1"/>
    <property type="match status" value="1"/>
</dbReference>
<evidence type="ECO:0000313" key="7">
    <source>
        <dbReference type="EMBL" id="KEQ90330.1"/>
    </source>
</evidence>
<evidence type="ECO:0000256" key="1">
    <source>
        <dbReference type="ARBA" id="ARBA00007905"/>
    </source>
</evidence>
<evidence type="ECO:0000256" key="3">
    <source>
        <dbReference type="PIRSR" id="PIRSR000097-1"/>
    </source>
</evidence>
<dbReference type="GO" id="GO:0016491">
    <property type="term" value="F:oxidoreductase activity"/>
    <property type="evidence" value="ECO:0007669"/>
    <property type="project" value="UniProtKB-KW"/>
</dbReference>
<dbReference type="InterPro" id="IPR036812">
    <property type="entry name" value="NAD(P)_OxRdtase_dom_sf"/>
</dbReference>
<dbReference type="PANTHER" id="PTHR11732">
    <property type="entry name" value="ALDO/KETO REDUCTASE"/>
    <property type="match status" value="1"/>
</dbReference>
<dbReference type="STRING" id="1043005.A0A074XXX7"/>
<dbReference type="PIRSF" id="PIRSF000097">
    <property type="entry name" value="AKR"/>
    <property type="match status" value="1"/>
</dbReference>
<dbReference type="SUPFAM" id="SSF51430">
    <property type="entry name" value="NAD(P)-linked oxidoreductase"/>
    <property type="match status" value="1"/>
</dbReference>
<proteinExistence type="inferred from homology"/>
<dbReference type="EMBL" id="KL584793">
    <property type="protein sequence ID" value="KEQ90330.1"/>
    <property type="molecule type" value="Genomic_DNA"/>
</dbReference>
<comment type="similarity">
    <text evidence="1">Belongs to the aldo/keto reductase family.</text>
</comment>
<dbReference type="InterPro" id="IPR020471">
    <property type="entry name" value="AKR"/>
</dbReference>
<dbReference type="PRINTS" id="PR00069">
    <property type="entry name" value="ALDKETRDTASE"/>
</dbReference>
<gene>
    <name evidence="7" type="ORF">AUEXF2481DRAFT_45159</name>
</gene>
<keyword evidence="8" id="KW-1185">Reference proteome</keyword>
<keyword evidence="2" id="KW-0560">Oxidoreductase</keyword>
<dbReference type="InterPro" id="IPR018170">
    <property type="entry name" value="Aldo/ket_reductase_CS"/>
</dbReference>
<dbReference type="OrthoDB" id="416253at2759"/>
<dbReference type="InParanoid" id="A0A074XXX7"/>
<feature type="domain" description="NADP-dependent oxidoreductase" evidence="6">
    <location>
        <begin position="17"/>
        <end position="272"/>
    </location>
</feature>
<protein>
    <recommendedName>
        <fullName evidence="6">NADP-dependent oxidoreductase domain-containing protein</fullName>
    </recommendedName>
</protein>
<dbReference type="PROSITE" id="PS00063">
    <property type="entry name" value="ALDOKETO_REDUCTASE_3"/>
    <property type="match status" value="1"/>
</dbReference>
<feature type="active site" description="Proton donor" evidence="3">
    <location>
        <position position="50"/>
    </location>
</feature>
<reference evidence="7 8" key="1">
    <citation type="journal article" date="2014" name="BMC Genomics">
        <title>Genome sequencing of four Aureobasidium pullulans varieties: biotechnological potential, stress tolerance, and description of new species.</title>
        <authorList>
            <person name="Gostin Ar C."/>
            <person name="Ohm R.A."/>
            <person name="Kogej T."/>
            <person name="Sonjak S."/>
            <person name="Turk M."/>
            <person name="Zajc J."/>
            <person name="Zalar P."/>
            <person name="Grube M."/>
            <person name="Sun H."/>
            <person name="Han J."/>
            <person name="Sharma A."/>
            <person name="Chiniquy J."/>
            <person name="Ngan C.Y."/>
            <person name="Lipzen A."/>
            <person name="Barry K."/>
            <person name="Grigoriev I.V."/>
            <person name="Gunde-Cimerman N."/>
        </authorList>
    </citation>
    <scope>NUCLEOTIDE SEQUENCE [LARGE SCALE GENOMIC DNA]</scope>
    <source>
        <strain evidence="7 8">EXF-2481</strain>
    </source>
</reference>
<evidence type="ECO:0000256" key="4">
    <source>
        <dbReference type="PIRSR" id="PIRSR000097-2"/>
    </source>
</evidence>
<evidence type="ECO:0000256" key="5">
    <source>
        <dbReference type="PIRSR" id="PIRSR000097-3"/>
    </source>
</evidence>
<accession>A0A074XXX7</accession>
<sequence length="357" mass="39805">MLQEHFTLNTGAKIPAVGFGTWQAAPSEVEKAVEEALKQGYRHIDCAAIYRNENEVGAGIKKSGVERKDIFITGKLWNTKHRAEDIESALDKTLKDLGTEYVDLYLMHWPVAFAPGDKFFPLDEHGVFRLDNIDPAETYKGMEKLLQTGKVKAIGVSNFTIEKLQDLLSKTSVVPAANQIEAHPYLQQPELLKFCQDKGILVEAYSPLGNNQTGEPRTVDDAQVHEVGKELGMDPGVVLVSWGVQRGTVVLPKSVTPHRIASNLKVKELPVGAFEKLDALERHKRFNFPARRRSGQKNCTGSWRGKQDKIRGLDKCLRRVENIKTILFNDQHLIQGSYGTVAVNGLRATVNIQLPMV</sequence>
<dbReference type="Proteomes" id="UP000030641">
    <property type="component" value="Unassembled WGS sequence"/>
</dbReference>
<dbReference type="OMA" id="WGYDIFE"/>
<evidence type="ECO:0000313" key="8">
    <source>
        <dbReference type="Proteomes" id="UP000030641"/>
    </source>
</evidence>